<organism evidence="2 3">
    <name type="scientific">Candidatus Aquarickettsia rohweri</name>
    <dbReference type="NCBI Taxonomy" id="2602574"/>
    <lineage>
        <taxon>Bacteria</taxon>
        <taxon>Pseudomonadati</taxon>
        <taxon>Pseudomonadota</taxon>
        <taxon>Alphaproteobacteria</taxon>
        <taxon>Rickettsiales</taxon>
        <taxon>Candidatus Midichloriaceae</taxon>
        <taxon>Candidatus Aquarickettsia</taxon>
    </lineage>
</organism>
<comment type="caution">
    <text evidence="2">The sequence shown here is derived from an EMBL/GenBank/DDBJ whole genome shotgun (WGS) entry which is preliminary data.</text>
</comment>
<sequence>MNIISIVTKFLTDVGETRLTLSTFNFAKLLVKRKDESKVKDLDKTAIKSKPNKFLDILTSPGVGTILTVFGVITCLYSPLGIAIGGTVAAITTISYSLSMIRSTLRMRTIKNTQNKDLLLDTISAKIQISSERQLNPQFKKMVNEEIKKVIDKVSAKIRASRQE</sequence>
<feature type="transmembrane region" description="Helical" evidence="1">
    <location>
        <begin position="54"/>
        <end position="74"/>
    </location>
</feature>
<evidence type="ECO:0000256" key="1">
    <source>
        <dbReference type="SAM" id="Phobius"/>
    </source>
</evidence>
<name>A0A429XSE1_9RICK</name>
<keyword evidence="1" id="KW-0812">Transmembrane</keyword>
<keyword evidence="1" id="KW-1133">Transmembrane helix</keyword>
<proteinExistence type="predicted"/>
<keyword evidence="1" id="KW-0472">Membrane</keyword>
<dbReference type="EMBL" id="RXFM01000021">
    <property type="protein sequence ID" value="RST69816.1"/>
    <property type="molecule type" value="Genomic_DNA"/>
</dbReference>
<evidence type="ECO:0000313" key="3">
    <source>
        <dbReference type="Proteomes" id="UP000279470"/>
    </source>
</evidence>
<accession>A0A429XSE1</accession>
<keyword evidence="3" id="KW-1185">Reference proteome</keyword>
<dbReference type="Proteomes" id="UP000279470">
    <property type="component" value="Unassembled WGS sequence"/>
</dbReference>
<reference evidence="3" key="1">
    <citation type="submission" date="2018-11" db="EMBL/GenBank/DDBJ databases">
        <title>Phylogenetic, genomic, and biogeographic characterization of a novel and ubiquitous marine invertebrate-associated Rickettsiales parasite, Candidatus Marinoinvertebrata rohwerii, gen. nov., sp. nov.</title>
        <authorList>
            <person name="Klinges J.G."/>
            <person name="Rosales S.M."/>
            <person name="Mcminds R."/>
            <person name="Shaver E.C."/>
            <person name="Shantz A."/>
            <person name="Peters E.C."/>
            <person name="Burkepile D.E."/>
            <person name="Silliman B.R."/>
            <person name="Vega Thurber R.L."/>
        </authorList>
    </citation>
    <scope>NUCLEOTIDE SEQUENCE [LARGE SCALE GENOMIC DNA]</scope>
    <source>
        <strain evidence="3">a_cerv_44</strain>
    </source>
</reference>
<protein>
    <submittedName>
        <fullName evidence="2">Uncharacterized protein</fullName>
    </submittedName>
</protein>
<evidence type="ECO:0000313" key="2">
    <source>
        <dbReference type="EMBL" id="RST69816.1"/>
    </source>
</evidence>
<dbReference type="RefSeq" id="WP_126044546.1">
    <property type="nucleotide sequence ID" value="NZ_RXFM01000021.1"/>
</dbReference>
<gene>
    <name evidence="2" type="ORF">EIC27_02330</name>
</gene>
<feature type="transmembrane region" description="Helical" evidence="1">
    <location>
        <begin position="80"/>
        <end position="101"/>
    </location>
</feature>
<dbReference type="AlphaFoldDB" id="A0A429XSE1"/>